<dbReference type="InterPro" id="IPR011045">
    <property type="entry name" value="N2O_reductase_N"/>
</dbReference>
<name>A0AAU7CCU0_9BACT</name>
<dbReference type="InterPro" id="IPR019405">
    <property type="entry name" value="Lactonase_7-beta_prop"/>
</dbReference>
<evidence type="ECO:0000256" key="2">
    <source>
        <dbReference type="SAM" id="SignalP"/>
    </source>
</evidence>
<dbReference type="RefSeq" id="WP_406695571.1">
    <property type="nucleotide sequence ID" value="NZ_CP155447.1"/>
</dbReference>
<dbReference type="SUPFAM" id="SSF53649">
    <property type="entry name" value="Alkaline phosphatase-like"/>
    <property type="match status" value="1"/>
</dbReference>
<keyword evidence="1" id="KW-0378">Hydrolase</keyword>
<gene>
    <name evidence="3" type="ORF">V5E97_31620</name>
</gene>
<dbReference type="InterPro" id="IPR015943">
    <property type="entry name" value="WD40/YVTN_repeat-like_dom_sf"/>
</dbReference>
<dbReference type="InterPro" id="IPR011964">
    <property type="entry name" value="YVTN_b-propeller_repeat"/>
</dbReference>
<dbReference type="GO" id="GO:0016788">
    <property type="term" value="F:hydrolase activity, acting on ester bonds"/>
    <property type="evidence" value="ECO:0007669"/>
    <property type="project" value="InterPro"/>
</dbReference>
<dbReference type="Pfam" id="PF04185">
    <property type="entry name" value="Phosphoesterase"/>
    <property type="match status" value="1"/>
</dbReference>
<dbReference type="PANTHER" id="PTHR47197:SF3">
    <property type="entry name" value="DIHYDRO-HEME D1 DEHYDROGENASE"/>
    <property type="match status" value="1"/>
</dbReference>
<feature type="chain" id="PRO_5043862515" evidence="2">
    <location>
        <begin position="25"/>
        <end position="868"/>
    </location>
</feature>
<sequence length="868" mass="95046">MPLPPRRLLTLFVLTLIATSSSRADERDRLKVGRQPDGRIVVPTNQILNPAGIQVLFPGRPVDLALIDDGRTLVVKNLKDLIFVDSSTGKIRQTLTSRAGFSVTGLLVEEGRVYATDAKDEVQIAARMNGDEYSWIKSVKLKKPAVKGAAHPAGIARLSDKAIWVTSTRGNTVQLVNLASGKVEQNIQVGVAPYTVCCVSPDLCYVTNWGGNPPKEGDPQADSSGTPARVDSRGIADHGTVSVVKRTDGVWRQVRSIDVGLHPSGMISDPAGRFVYVANANSDTVSVIRTETDEVVETISCRPEGRLPFGSGCNALALSPNGETLYVANGTNNCIAVVRLGARSSSSKSNPPQSQDSRLSGLIPTGWYPGAVLVSNDGKTLFVANIKGVGSLSRLKGNEREPRPEKEGMNSHDYLGSVSIIPVPDDEQLAKQTAEVNTNNRLAYSLTGLEKARPDVAAVPVPQRHGEPSVFKHVIYVIKENRTYDQVFGDMAEGNGDPNLVMFGEDVTPNHHKLAREFTLFDNFYCSGVLSADGHQWVNEAYVTDYLEKAFGGFTRSYPYEGSDPLAFASSGFLWDNALERKKTFFNFGEFVKGSAPKGATWADMYEEFKTNAGKFKVEAKVNVKSLEPYSHPAYPGFVMSIPDVYRAKLFIKELAEYERKGEFPNLVYLFLPCDHTSGTRPGSPTPRAMVADNDLALGQVVEAVSKSQFWKDTCFFIVEDDPQAGFDHVDSHRTVALVISPYTKRKYVDSTSYNQTGMVKTIELILGLPPMNQLDLSATAMRDCFQAKPDLTPYTLTPNRIELDEMNPPLAKLTGQALHWAKESLALDLDEADEADENTFNRILWYAARGESAPYPAKFVGTEQETP</sequence>
<proteinExistence type="predicted"/>
<dbReference type="InterPro" id="IPR051200">
    <property type="entry name" value="Host-pathogen_enzymatic-act"/>
</dbReference>
<dbReference type="InterPro" id="IPR007312">
    <property type="entry name" value="Phosphoesterase"/>
</dbReference>
<dbReference type="NCBIfam" id="TIGR02276">
    <property type="entry name" value="beta_rpt_yvtn"/>
    <property type="match status" value="1"/>
</dbReference>
<dbReference type="Pfam" id="PF10282">
    <property type="entry name" value="Lactonase"/>
    <property type="match status" value="1"/>
</dbReference>
<reference evidence="3" key="1">
    <citation type="submission" date="2024-05" db="EMBL/GenBank/DDBJ databases">
        <title>Planctomycetes of the genus Singulisphaera possess chitinolytic capabilities.</title>
        <authorList>
            <person name="Ivanova A."/>
        </authorList>
    </citation>
    <scope>NUCLEOTIDE SEQUENCE</scope>
    <source>
        <strain evidence="3">Ch08T</strain>
    </source>
</reference>
<evidence type="ECO:0000313" key="3">
    <source>
        <dbReference type="EMBL" id="XBH02829.1"/>
    </source>
</evidence>
<evidence type="ECO:0000256" key="1">
    <source>
        <dbReference type="ARBA" id="ARBA00022801"/>
    </source>
</evidence>
<dbReference type="EMBL" id="CP155447">
    <property type="protein sequence ID" value="XBH02829.1"/>
    <property type="molecule type" value="Genomic_DNA"/>
</dbReference>
<feature type="signal peptide" evidence="2">
    <location>
        <begin position="1"/>
        <end position="24"/>
    </location>
</feature>
<dbReference type="PANTHER" id="PTHR47197">
    <property type="entry name" value="PROTEIN NIRF"/>
    <property type="match status" value="1"/>
</dbReference>
<dbReference type="Gene3D" id="2.130.10.10">
    <property type="entry name" value="YVTN repeat-like/Quinoprotein amine dehydrogenase"/>
    <property type="match status" value="2"/>
</dbReference>
<dbReference type="Gene3D" id="3.40.720.10">
    <property type="entry name" value="Alkaline Phosphatase, subunit A"/>
    <property type="match status" value="2"/>
</dbReference>
<dbReference type="InterPro" id="IPR017850">
    <property type="entry name" value="Alkaline_phosphatase_core_sf"/>
</dbReference>
<keyword evidence="2" id="KW-0732">Signal</keyword>
<dbReference type="SUPFAM" id="SSF50974">
    <property type="entry name" value="Nitrous oxide reductase, N-terminal domain"/>
    <property type="match status" value="1"/>
</dbReference>
<protein>
    <submittedName>
        <fullName evidence="3">Bifunctional YncE family protein/alkaline phosphatase family protein</fullName>
    </submittedName>
</protein>
<organism evidence="3">
    <name type="scientific">Singulisphaera sp. Ch08</name>
    <dbReference type="NCBI Taxonomy" id="3120278"/>
    <lineage>
        <taxon>Bacteria</taxon>
        <taxon>Pseudomonadati</taxon>
        <taxon>Planctomycetota</taxon>
        <taxon>Planctomycetia</taxon>
        <taxon>Isosphaerales</taxon>
        <taxon>Isosphaeraceae</taxon>
        <taxon>Singulisphaera</taxon>
    </lineage>
</organism>
<accession>A0AAU7CCU0</accession>
<dbReference type="AlphaFoldDB" id="A0AAU7CCU0"/>